<comment type="caution">
    <text evidence="5">The sequence shown here is derived from an EMBL/GenBank/DDBJ whole genome shotgun (WGS) entry which is preliminary data.</text>
</comment>
<keyword evidence="6" id="KW-1185">Reference proteome</keyword>
<evidence type="ECO:0000256" key="4">
    <source>
        <dbReference type="RuleBase" id="RU003445"/>
    </source>
</evidence>
<dbReference type="Gene3D" id="3.30.720.90">
    <property type="match status" value="1"/>
</dbReference>
<dbReference type="Pfam" id="PF01781">
    <property type="entry name" value="Ribosomal_L38e"/>
    <property type="match status" value="1"/>
</dbReference>
<dbReference type="EMBL" id="CAJNNV010032635">
    <property type="protein sequence ID" value="CAE8640560.1"/>
    <property type="molecule type" value="Genomic_DNA"/>
</dbReference>
<evidence type="ECO:0000256" key="1">
    <source>
        <dbReference type="ARBA" id="ARBA00007803"/>
    </source>
</evidence>
<comment type="similarity">
    <text evidence="1 4">Belongs to the eukaryotic ribosomal protein eL38 family.</text>
</comment>
<dbReference type="PANTHER" id="PTHR10965:SF0">
    <property type="entry name" value="LARGE RIBOSOMAL SUBUNIT PROTEIN EL38"/>
    <property type="match status" value="1"/>
</dbReference>
<keyword evidence="2 4" id="KW-0689">Ribosomal protein</keyword>
<evidence type="ECO:0008006" key="7">
    <source>
        <dbReference type="Google" id="ProtNLM"/>
    </source>
</evidence>
<dbReference type="GO" id="GO:0022618">
    <property type="term" value="P:protein-RNA complex assembly"/>
    <property type="evidence" value="ECO:0007669"/>
    <property type="project" value="TreeGrafter"/>
</dbReference>
<evidence type="ECO:0000313" key="5">
    <source>
        <dbReference type="EMBL" id="CAE8640560.1"/>
    </source>
</evidence>
<accession>A0A813HQG7</accession>
<reference evidence="5" key="1">
    <citation type="submission" date="2021-02" db="EMBL/GenBank/DDBJ databases">
        <authorList>
            <person name="Dougan E. K."/>
            <person name="Rhodes N."/>
            <person name="Thang M."/>
            <person name="Chan C."/>
        </authorList>
    </citation>
    <scope>NUCLEOTIDE SEQUENCE</scope>
</reference>
<dbReference type="GO" id="GO:0006412">
    <property type="term" value="P:translation"/>
    <property type="evidence" value="ECO:0007669"/>
    <property type="project" value="InterPro"/>
</dbReference>
<keyword evidence="3 4" id="KW-0687">Ribonucleoprotein</keyword>
<sequence>MPKQITEIRQFLQIARRKDARSVKIKKNGTETKFKIRRYFLETDFCSTSCQ</sequence>
<gene>
    <name evidence="5" type="ORF">PGLA1383_LOCUS55393</name>
</gene>
<organism evidence="5 6">
    <name type="scientific">Polarella glacialis</name>
    <name type="common">Dinoflagellate</name>
    <dbReference type="NCBI Taxonomy" id="89957"/>
    <lineage>
        <taxon>Eukaryota</taxon>
        <taxon>Sar</taxon>
        <taxon>Alveolata</taxon>
        <taxon>Dinophyceae</taxon>
        <taxon>Suessiales</taxon>
        <taxon>Suessiaceae</taxon>
        <taxon>Polarella</taxon>
    </lineage>
</organism>
<evidence type="ECO:0000313" key="6">
    <source>
        <dbReference type="Proteomes" id="UP000654075"/>
    </source>
</evidence>
<dbReference type="Proteomes" id="UP000654075">
    <property type="component" value="Unassembled WGS sequence"/>
</dbReference>
<proteinExistence type="inferred from homology"/>
<dbReference type="PANTHER" id="PTHR10965">
    <property type="entry name" value="60S RIBOSOMAL PROTEIN L38"/>
    <property type="match status" value="1"/>
</dbReference>
<dbReference type="InterPro" id="IPR002675">
    <property type="entry name" value="Ribosomal_eL38"/>
</dbReference>
<dbReference type="OrthoDB" id="10250488at2759"/>
<protein>
    <recommendedName>
        <fullName evidence="7">60S ribosomal protein L38</fullName>
    </recommendedName>
</protein>
<name>A0A813HQG7_POLGL</name>
<dbReference type="GO" id="GO:0022625">
    <property type="term" value="C:cytosolic large ribosomal subunit"/>
    <property type="evidence" value="ECO:0007669"/>
    <property type="project" value="TreeGrafter"/>
</dbReference>
<dbReference type="AlphaFoldDB" id="A0A813HQG7"/>
<evidence type="ECO:0000256" key="3">
    <source>
        <dbReference type="ARBA" id="ARBA00023274"/>
    </source>
</evidence>
<dbReference type="InterPro" id="IPR038464">
    <property type="entry name" value="Ribosomal_eL38_sf"/>
</dbReference>
<dbReference type="GO" id="GO:0003735">
    <property type="term" value="F:structural constituent of ribosome"/>
    <property type="evidence" value="ECO:0007669"/>
    <property type="project" value="InterPro"/>
</dbReference>
<evidence type="ECO:0000256" key="2">
    <source>
        <dbReference type="ARBA" id="ARBA00022980"/>
    </source>
</evidence>